<dbReference type="PRINTS" id="PR00038">
    <property type="entry name" value="HTHLUXR"/>
</dbReference>
<reference evidence="7" key="1">
    <citation type="submission" date="2017-10" db="EMBL/GenBank/DDBJ databases">
        <title>Completed PacBio SMRT sequence of Methylosinus trichosporium OB3b reveals presence of a third large plasmid.</title>
        <authorList>
            <person name="Charles T.C."/>
            <person name="Lynch M.D.J."/>
            <person name="Heil J.R."/>
            <person name="Cheng J."/>
        </authorList>
    </citation>
    <scope>NUCLEOTIDE SEQUENCE [LARGE SCALE GENOMIC DNA]</scope>
    <source>
        <strain evidence="7">OB3b</strain>
    </source>
</reference>
<dbReference type="SMART" id="SM00421">
    <property type="entry name" value="HTH_LUXR"/>
    <property type="match status" value="1"/>
</dbReference>
<name>A0A2D2CZA7_METT3</name>
<feature type="modified residue" description="4-aspartylphosphate" evidence="2">
    <location>
        <position position="55"/>
    </location>
</feature>
<dbReference type="SMART" id="SM00448">
    <property type="entry name" value="REC"/>
    <property type="match status" value="1"/>
</dbReference>
<dbReference type="SUPFAM" id="SSF46894">
    <property type="entry name" value="C-terminal effector domain of the bipartite response regulators"/>
    <property type="match status" value="1"/>
</dbReference>
<dbReference type="InterPro" id="IPR036388">
    <property type="entry name" value="WH-like_DNA-bd_sf"/>
</dbReference>
<feature type="domain" description="Response regulatory" evidence="5">
    <location>
        <begin position="6"/>
        <end position="120"/>
    </location>
</feature>
<dbReference type="InterPro" id="IPR016032">
    <property type="entry name" value="Sig_transdc_resp-reg_C-effctor"/>
</dbReference>
<evidence type="ECO:0000256" key="1">
    <source>
        <dbReference type="ARBA" id="ARBA00023125"/>
    </source>
</evidence>
<evidence type="ECO:0000259" key="4">
    <source>
        <dbReference type="PROSITE" id="PS50043"/>
    </source>
</evidence>
<evidence type="ECO:0000256" key="3">
    <source>
        <dbReference type="SAM" id="MobiDB-lite"/>
    </source>
</evidence>
<dbReference type="Proteomes" id="UP000230709">
    <property type="component" value="Chromosome"/>
</dbReference>
<dbReference type="SUPFAM" id="SSF52172">
    <property type="entry name" value="CheY-like"/>
    <property type="match status" value="1"/>
</dbReference>
<evidence type="ECO:0000313" key="7">
    <source>
        <dbReference type="Proteomes" id="UP000230709"/>
    </source>
</evidence>
<dbReference type="InterPro" id="IPR001789">
    <property type="entry name" value="Sig_transdc_resp-reg_receiver"/>
</dbReference>
<accession>A0A2D2CZA7</accession>
<evidence type="ECO:0000256" key="2">
    <source>
        <dbReference type="PROSITE-ProRule" id="PRU00169"/>
    </source>
</evidence>
<dbReference type="InterPro" id="IPR000792">
    <property type="entry name" value="Tscrpt_reg_LuxR_C"/>
</dbReference>
<dbReference type="GO" id="GO:0000160">
    <property type="term" value="P:phosphorelay signal transduction system"/>
    <property type="evidence" value="ECO:0007669"/>
    <property type="project" value="InterPro"/>
</dbReference>
<dbReference type="InterPro" id="IPR039420">
    <property type="entry name" value="WalR-like"/>
</dbReference>
<protein>
    <submittedName>
        <fullName evidence="6">DNA-binding response regulator</fullName>
    </submittedName>
</protein>
<dbReference type="PROSITE" id="PS50110">
    <property type="entry name" value="RESPONSE_REGULATORY"/>
    <property type="match status" value="1"/>
</dbReference>
<dbReference type="GO" id="GO:0003677">
    <property type="term" value="F:DNA binding"/>
    <property type="evidence" value="ECO:0007669"/>
    <property type="project" value="UniProtKB-KW"/>
</dbReference>
<dbReference type="GO" id="GO:0006355">
    <property type="term" value="P:regulation of DNA-templated transcription"/>
    <property type="evidence" value="ECO:0007669"/>
    <property type="project" value="InterPro"/>
</dbReference>
<feature type="domain" description="HTH luxR-type" evidence="4">
    <location>
        <begin position="136"/>
        <end position="201"/>
    </location>
</feature>
<dbReference type="Pfam" id="PF00196">
    <property type="entry name" value="GerE"/>
    <property type="match status" value="1"/>
</dbReference>
<dbReference type="KEGG" id="mtw:CQW49_09325"/>
<dbReference type="PANTHER" id="PTHR43214">
    <property type="entry name" value="TWO-COMPONENT RESPONSE REGULATOR"/>
    <property type="match status" value="1"/>
</dbReference>
<evidence type="ECO:0000313" key="6">
    <source>
        <dbReference type="EMBL" id="ATQ68067.1"/>
    </source>
</evidence>
<dbReference type="InterPro" id="IPR011006">
    <property type="entry name" value="CheY-like_superfamily"/>
</dbReference>
<dbReference type="CDD" id="cd06170">
    <property type="entry name" value="LuxR_C_like"/>
    <property type="match status" value="1"/>
</dbReference>
<dbReference type="PROSITE" id="PS50043">
    <property type="entry name" value="HTH_LUXR_2"/>
    <property type="match status" value="1"/>
</dbReference>
<dbReference type="RefSeq" id="WP_003615075.1">
    <property type="nucleotide sequence ID" value="NZ_ADVE02000001.1"/>
</dbReference>
<dbReference type="Gene3D" id="1.10.10.10">
    <property type="entry name" value="Winged helix-like DNA-binding domain superfamily/Winged helix DNA-binding domain"/>
    <property type="match status" value="1"/>
</dbReference>
<evidence type="ECO:0000259" key="5">
    <source>
        <dbReference type="PROSITE" id="PS50110"/>
    </source>
</evidence>
<dbReference type="EMBL" id="CP023737">
    <property type="protein sequence ID" value="ATQ68067.1"/>
    <property type="molecule type" value="Genomic_DNA"/>
</dbReference>
<dbReference type="Gene3D" id="3.40.50.2300">
    <property type="match status" value="1"/>
</dbReference>
<dbReference type="Pfam" id="PF00072">
    <property type="entry name" value="Response_reg"/>
    <property type="match status" value="1"/>
</dbReference>
<dbReference type="AlphaFoldDB" id="A0A2D2CZA7"/>
<proteinExistence type="predicted"/>
<keyword evidence="7" id="KW-1185">Reference proteome</keyword>
<dbReference type="PANTHER" id="PTHR43214:SF44">
    <property type="entry name" value="TWO-COMPONENT RESPONSE REGULATOR"/>
    <property type="match status" value="1"/>
</dbReference>
<dbReference type="STRING" id="595536.GCA_000178815_03288"/>
<organism evidence="6 7">
    <name type="scientific">Methylosinus trichosporium (strain ATCC 35070 / NCIMB 11131 / UNIQEM 75 / OB3b)</name>
    <dbReference type="NCBI Taxonomy" id="595536"/>
    <lineage>
        <taxon>Bacteria</taxon>
        <taxon>Pseudomonadati</taxon>
        <taxon>Pseudomonadota</taxon>
        <taxon>Alphaproteobacteria</taxon>
        <taxon>Hyphomicrobiales</taxon>
        <taxon>Methylocystaceae</taxon>
        <taxon>Methylosinus</taxon>
    </lineage>
</organism>
<gene>
    <name evidence="6" type="ORF">CQW49_09325</name>
</gene>
<keyword evidence="2" id="KW-0597">Phosphoprotein</keyword>
<feature type="region of interest" description="Disordered" evidence="3">
    <location>
        <begin position="202"/>
        <end position="222"/>
    </location>
</feature>
<sequence length="222" mass="22950">MTSAPLVHLVDDDDAVRDALGVMFGARGFRVRAYASATQCLAGLGRRPTGCLVADLRLPDMNALALLASLRARGSSLPAVVITAAAGAPLAVEAMAAGASDLLEKPFDDEALLVSVRRALATTRGGKAREAETRAVLQRFAALGEAEREVLAGIAQGRPSPEIAAALGLELRAVELHRANIMAKANVATLVELVRMSAIASAATRAPTPSRRRSNPRGAAAA</sequence>
<keyword evidence="1 6" id="KW-0238">DNA-binding</keyword>